<evidence type="ECO:0000256" key="1">
    <source>
        <dbReference type="ARBA" id="ARBA00009211"/>
    </source>
</evidence>
<reference evidence="4" key="1">
    <citation type="journal article" date="2016" name="Insect Biochem. Mol. Biol.">
        <title>Multifaceted biological insights from a draft genome sequence of the tobacco hornworm moth, Manduca sexta.</title>
        <authorList>
            <person name="Kanost M.R."/>
            <person name="Arrese E.L."/>
            <person name="Cao X."/>
            <person name="Chen Y.R."/>
            <person name="Chellapilla S."/>
            <person name="Goldsmith M.R."/>
            <person name="Grosse-Wilde E."/>
            <person name="Heckel D.G."/>
            <person name="Herndon N."/>
            <person name="Jiang H."/>
            <person name="Papanicolaou A."/>
            <person name="Qu J."/>
            <person name="Soulages J.L."/>
            <person name="Vogel H."/>
            <person name="Walters J."/>
            <person name="Waterhouse R.M."/>
            <person name="Ahn S.J."/>
            <person name="Almeida F.C."/>
            <person name="An C."/>
            <person name="Aqrawi P."/>
            <person name="Bretschneider A."/>
            <person name="Bryant W.B."/>
            <person name="Bucks S."/>
            <person name="Chao H."/>
            <person name="Chevignon G."/>
            <person name="Christen J.M."/>
            <person name="Clarke D.F."/>
            <person name="Dittmer N.T."/>
            <person name="Ferguson L.C.F."/>
            <person name="Garavelou S."/>
            <person name="Gordon K.H.J."/>
            <person name="Gunaratna R.T."/>
            <person name="Han Y."/>
            <person name="Hauser F."/>
            <person name="He Y."/>
            <person name="Heidel-Fischer H."/>
            <person name="Hirsh A."/>
            <person name="Hu Y."/>
            <person name="Jiang H."/>
            <person name="Kalra D."/>
            <person name="Klinner C."/>
            <person name="Konig C."/>
            <person name="Kovar C."/>
            <person name="Kroll A.R."/>
            <person name="Kuwar S.S."/>
            <person name="Lee S.L."/>
            <person name="Lehman R."/>
            <person name="Li K."/>
            <person name="Li Z."/>
            <person name="Liang H."/>
            <person name="Lovelace S."/>
            <person name="Lu Z."/>
            <person name="Mansfield J.H."/>
            <person name="McCulloch K.J."/>
            <person name="Mathew T."/>
            <person name="Morton B."/>
            <person name="Muzny D.M."/>
            <person name="Neunemann D."/>
            <person name="Ongeri F."/>
            <person name="Pauchet Y."/>
            <person name="Pu L.L."/>
            <person name="Pyrousis I."/>
            <person name="Rao X.J."/>
            <person name="Redding A."/>
            <person name="Roesel C."/>
            <person name="Sanchez-Gracia A."/>
            <person name="Schaack S."/>
            <person name="Shukla A."/>
            <person name="Tetreau G."/>
            <person name="Wang Y."/>
            <person name="Xiong G.H."/>
            <person name="Traut W."/>
            <person name="Walsh T.K."/>
            <person name="Worley K.C."/>
            <person name="Wu D."/>
            <person name="Wu W."/>
            <person name="Wu Y.Q."/>
            <person name="Zhang X."/>
            <person name="Zou Z."/>
            <person name="Zucker H."/>
            <person name="Briscoe A.D."/>
            <person name="Burmester T."/>
            <person name="Clem R.J."/>
            <person name="Feyereisen R."/>
            <person name="Grimmelikhuijzen C.J.P."/>
            <person name="Hamodrakas S.J."/>
            <person name="Hansson B.S."/>
            <person name="Huguet E."/>
            <person name="Jermiin L.S."/>
            <person name="Lan Q."/>
            <person name="Lehman H.K."/>
            <person name="Lorenzen M."/>
            <person name="Merzendorfer H."/>
            <person name="Michalopoulos I."/>
            <person name="Morton D.B."/>
            <person name="Muthukrishnan S."/>
            <person name="Oakeshott J.G."/>
            <person name="Palmer W."/>
            <person name="Park Y."/>
            <person name="Passarelli A.L."/>
            <person name="Rozas J."/>
            <person name="Schwartz L.M."/>
            <person name="Smith W."/>
            <person name="Southgate A."/>
            <person name="Vilcinskas A."/>
            <person name="Vogt R."/>
            <person name="Wang P."/>
            <person name="Werren J."/>
            <person name="Yu X.Q."/>
            <person name="Zhou J.J."/>
            <person name="Brown S.J."/>
            <person name="Scherer S.E."/>
            <person name="Richards S."/>
            <person name="Blissard G.W."/>
        </authorList>
    </citation>
    <scope>NUCLEOTIDE SEQUENCE</scope>
</reference>
<dbReference type="InterPro" id="IPR045056">
    <property type="entry name" value="Nop56/Nop58"/>
</dbReference>
<dbReference type="Proteomes" id="UP000791440">
    <property type="component" value="Unassembled WGS sequence"/>
</dbReference>
<gene>
    <name evidence="4" type="ORF">O3G_MSEX002522</name>
</gene>
<dbReference type="InterPro" id="IPR036070">
    <property type="entry name" value="Nop_dom_sf"/>
</dbReference>
<organism evidence="4 5">
    <name type="scientific">Manduca sexta</name>
    <name type="common">Tobacco hawkmoth</name>
    <name type="synonym">Tobacco hornworm</name>
    <dbReference type="NCBI Taxonomy" id="7130"/>
    <lineage>
        <taxon>Eukaryota</taxon>
        <taxon>Metazoa</taxon>
        <taxon>Ecdysozoa</taxon>
        <taxon>Arthropoda</taxon>
        <taxon>Hexapoda</taxon>
        <taxon>Insecta</taxon>
        <taxon>Pterygota</taxon>
        <taxon>Neoptera</taxon>
        <taxon>Endopterygota</taxon>
        <taxon>Lepidoptera</taxon>
        <taxon>Glossata</taxon>
        <taxon>Ditrysia</taxon>
        <taxon>Bombycoidea</taxon>
        <taxon>Sphingidae</taxon>
        <taxon>Sphinginae</taxon>
        <taxon>Sphingini</taxon>
        <taxon>Manduca</taxon>
    </lineage>
</organism>
<dbReference type="InterPro" id="IPR012976">
    <property type="entry name" value="NOSIC"/>
</dbReference>
<dbReference type="GO" id="GO:0032040">
    <property type="term" value="C:small-subunit processome"/>
    <property type="evidence" value="ECO:0007669"/>
    <property type="project" value="InterPro"/>
</dbReference>
<feature type="domain" description="NOSIC" evidence="3">
    <location>
        <begin position="27"/>
        <end position="79"/>
    </location>
</feature>
<evidence type="ECO:0000313" key="5">
    <source>
        <dbReference type="Proteomes" id="UP000791440"/>
    </source>
</evidence>
<dbReference type="OrthoDB" id="7490298at2759"/>
<proteinExistence type="inferred from homology"/>
<dbReference type="AlphaFoldDB" id="A0A922CDF5"/>
<feature type="region of interest" description="Disordered" evidence="2">
    <location>
        <begin position="1"/>
        <end position="25"/>
    </location>
</feature>
<dbReference type="Gene3D" id="1.10.287.4070">
    <property type="match status" value="1"/>
</dbReference>
<dbReference type="SUPFAM" id="SSF89124">
    <property type="entry name" value="Nop domain"/>
    <property type="match status" value="1"/>
</dbReference>
<protein>
    <recommendedName>
        <fullName evidence="3">NOSIC domain-containing protein</fullName>
    </recommendedName>
</protein>
<comment type="similarity">
    <text evidence="1">Belongs to the NOP5/NOP56 family.</text>
</comment>
<evidence type="ECO:0000259" key="3">
    <source>
        <dbReference type="SMART" id="SM00931"/>
    </source>
</evidence>
<name>A0A922CDF5_MANSE</name>
<reference evidence="4" key="2">
    <citation type="submission" date="2020-12" db="EMBL/GenBank/DDBJ databases">
        <authorList>
            <person name="Kanost M."/>
        </authorList>
    </citation>
    <scope>NUCLEOTIDE SEQUENCE</scope>
</reference>
<keyword evidence="5" id="KW-1185">Reference proteome</keyword>
<dbReference type="SMART" id="SM00931">
    <property type="entry name" value="NOSIC"/>
    <property type="match status" value="1"/>
</dbReference>
<dbReference type="GO" id="GO:0030515">
    <property type="term" value="F:snoRNA binding"/>
    <property type="evidence" value="ECO:0007669"/>
    <property type="project" value="InterPro"/>
</dbReference>
<evidence type="ECO:0000313" key="4">
    <source>
        <dbReference type="EMBL" id="KAG6442835.1"/>
    </source>
</evidence>
<evidence type="ECO:0000256" key="2">
    <source>
        <dbReference type="SAM" id="MobiDB-lite"/>
    </source>
</evidence>
<dbReference type="GO" id="GO:0031428">
    <property type="term" value="C:box C/D methylation guide snoRNP complex"/>
    <property type="evidence" value="ECO:0007669"/>
    <property type="project" value="InterPro"/>
</dbReference>
<dbReference type="InterPro" id="IPR002687">
    <property type="entry name" value="Nop_dom"/>
</dbReference>
<sequence length="278" mass="31716">MSETPPVDPTPGTADSELSEPVTKENMVSQAQSLLDDVVTMLRKDRKRCKNIYKLHFPELYAMINNDAIFFKVVRRLGRRDNISNTDLSDLLLPTKRVELERAARISAGKDLTDAELVDVKGMCDNILVLINHRAYLNHFLTNKCTPFIQNSIGPGGIQVPPLTITETRPLINTVKQPECTPSCSNTHILLNRRIYEDYHCNLSTLANCAAAAKIAMERERSLDDNETRRSGRMRYARVSRAIRKHFMYEQTSENDADDEASDLEVNARPSRKERRRR</sequence>
<feature type="compositionally biased region" description="Acidic residues" evidence="2">
    <location>
        <begin position="253"/>
        <end position="263"/>
    </location>
</feature>
<dbReference type="PANTHER" id="PTHR10894:SF1">
    <property type="entry name" value="NUCLEOLAR PROTEIN 58"/>
    <property type="match status" value="1"/>
</dbReference>
<dbReference type="EMBL" id="JH668296">
    <property type="protein sequence ID" value="KAG6442835.1"/>
    <property type="molecule type" value="Genomic_DNA"/>
</dbReference>
<feature type="region of interest" description="Disordered" evidence="2">
    <location>
        <begin position="248"/>
        <end position="278"/>
    </location>
</feature>
<comment type="caution">
    <text evidence="4">The sequence shown here is derived from an EMBL/GenBank/DDBJ whole genome shotgun (WGS) entry which is preliminary data.</text>
</comment>
<dbReference type="Pfam" id="PF01798">
    <property type="entry name" value="Nop"/>
    <property type="match status" value="1"/>
</dbReference>
<dbReference type="PANTHER" id="PTHR10894">
    <property type="entry name" value="NUCLEOLAR PROTEIN 5 NUCLEOLAR PROTEIN NOP5 NOP58"/>
    <property type="match status" value="1"/>
</dbReference>
<accession>A0A922CDF5</accession>